<dbReference type="Proteomes" id="UP001458946">
    <property type="component" value="Unassembled WGS sequence"/>
</dbReference>
<reference evidence="2 3" key="1">
    <citation type="submission" date="2024-02" db="EMBL/GenBank/DDBJ databases">
        <title>Deinococcus xinjiangensis NBRC 107630.</title>
        <authorList>
            <person name="Ichikawa N."/>
            <person name="Katano-Makiyama Y."/>
            <person name="Hidaka K."/>
        </authorList>
    </citation>
    <scope>NUCLEOTIDE SEQUENCE [LARGE SCALE GENOMIC DNA]</scope>
    <source>
        <strain evidence="2 3">NBRC 107630</strain>
    </source>
</reference>
<dbReference type="Gene3D" id="3.40.50.300">
    <property type="entry name" value="P-loop containing nucleotide triphosphate hydrolases"/>
    <property type="match status" value="1"/>
</dbReference>
<evidence type="ECO:0000313" key="3">
    <source>
        <dbReference type="Proteomes" id="UP001458946"/>
    </source>
</evidence>
<dbReference type="RefSeq" id="WP_353541043.1">
    <property type="nucleotide sequence ID" value="NZ_BAABRN010000006.1"/>
</dbReference>
<dbReference type="Pfam" id="PF07728">
    <property type="entry name" value="AAA_5"/>
    <property type="match status" value="1"/>
</dbReference>
<proteinExistence type="predicted"/>
<dbReference type="InterPro" id="IPR011704">
    <property type="entry name" value="ATPase_dyneun-rel_AAA"/>
</dbReference>
<dbReference type="InterPro" id="IPR027417">
    <property type="entry name" value="P-loop_NTPase"/>
</dbReference>
<dbReference type="PRINTS" id="PR00300">
    <property type="entry name" value="CLPPROTEASEA"/>
</dbReference>
<accession>A0ABP9V728</accession>
<comment type="caution">
    <text evidence="2">The sequence shown here is derived from an EMBL/GenBank/DDBJ whole genome shotgun (WGS) entry which is preliminary data.</text>
</comment>
<evidence type="ECO:0000313" key="2">
    <source>
        <dbReference type="EMBL" id="GAA5501069.1"/>
    </source>
</evidence>
<dbReference type="SUPFAM" id="SSF52540">
    <property type="entry name" value="P-loop containing nucleoside triphosphate hydrolases"/>
    <property type="match status" value="1"/>
</dbReference>
<gene>
    <name evidence="2" type="ORF">Dxin01_00800</name>
</gene>
<evidence type="ECO:0000259" key="1">
    <source>
        <dbReference type="SMART" id="SM00382"/>
    </source>
</evidence>
<dbReference type="InterPro" id="IPR003593">
    <property type="entry name" value="AAA+_ATPase"/>
</dbReference>
<dbReference type="InterPro" id="IPR001270">
    <property type="entry name" value="ClpA/B"/>
</dbReference>
<keyword evidence="3" id="KW-1185">Reference proteome</keyword>
<protein>
    <recommendedName>
        <fullName evidence="1">AAA+ ATPase domain-containing protein</fullName>
    </recommendedName>
</protein>
<organism evidence="2 3">
    <name type="scientific">Deinococcus xinjiangensis</name>
    <dbReference type="NCBI Taxonomy" id="457454"/>
    <lineage>
        <taxon>Bacteria</taxon>
        <taxon>Thermotogati</taxon>
        <taxon>Deinococcota</taxon>
        <taxon>Deinococci</taxon>
        <taxon>Deinococcales</taxon>
        <taxon>Deinococcaceae</taxon>
        <taxon>Deinococcus</taxon>
    </lineage>
</organism>
<sequence length="522" mass="56817">MSTSTTFWGAVNAIAFKNTKTQDIWPSLNFGQTIPPHLHSCHKDTSKESVVSFGIIMAVGELLKGAVNVSQAPDQVVIAYQSSGNTAGIRSMRAVMSGTHIQFEGGAGRIGPFLLTIALGVLGYHSDLEEVRERWWNFVGCLSQLRGVRSAQRNTFSDTDLRHASNDHTATERLMALIDAVYYGMKKLHKEGQLDHLDIAVTPPTGSLLPDAFTVLPSPPQQAPAPSSDNSVVDKLSRVARRGGRVLLIGPTGTGKTEAGKAVATTLDRPLFNIKGSPNMEETEFIGGYHMIEGKPELIDGPFVQAFLCAQERPAVLLFDEILRVDGPTMSSTVGILDHVSEKEAALMGIPGLPQGRYYILRHRNQDLIWAPVRNLLIIGTTNYGEGYQQAAGSFDAAFLGRFNLHIEVPYMPTAQALDIYQGVCGDPRLAAAVHAAELETRQNHISRQGLLARELNTRVVVSWLEEIMALIQEGESLGEAFWLAAADCVIPFCVERNELGVLDEAAQKDLERVLDGLAVTL</sequence>
<dbReference type="EMBL" id="BAABRN010000006">
    <property type="protein sequence ID" value="GAA5501069.1"/>
    <property type="molecule type" value="Genomic_DNA"/>
</dbReference>
<dbReference type="SMART" id="SM00382">
    <property type="entry name" value="AAA"/>
    <property type="match status" value="1"/>
</dbReference>
<name>A0ABP9V728_9DEIO</name>
<feature type="domain" description="AAA+ ATPase" evidence="1">
    <location>
        <begin position="242"/>
        <end position="413"/>
    </location>
</feature>